<gene>
    <name evidence="4" type="ORF">GPECTOR_50g632</name>
</gene>
<sequence>MQHMWYEVAAGRAHAAKGPAGAGPALKKYTAVVRHFADIHEDQLDFHSYCVRKGTLRSYVAMLGMMDRLYGHEFFSKAATGAIRVYLQLHDSPPGAANGADEEALLAGMSPEERKKYKLAKKKEEKEKARKAAEEKEREEREKREREKAAAQKGGKKASAAASRREPDPDPDGAKLAAVPDPLGEAAKLVAQLVASSAGRLSSHTMAAEVALRKGRLLAALRAVRAAAGVAEGGAAHPEVHALLVRLALAGWVRADGGSSPHDHAEVVEVHKLLRDTWGDAAAAERWRAAAAAAFPHSRYFGGARLVALQPEFDFENMREAFGKLSF</sequence>
<dbReference type="Proteomes" id="UP000075714">
    <property type="component" value="Unassembled WGS sequence"/>
</dbReference>
<evidence type="ECO:0000313" key="4">
    <source>
        <dbReference type="EMBL" id="KXZ45838.1"/>
    </source>
</evidence>
<dbReference type="PANTHER" id="PTHR22767:SF2">
    <property type="entry name" value="N(ALPHA)-ACETYLTRANSFERASE 15_16, ISOFORM A"/>
    <property type="match status" value="1"/>
</dbReference>
<dbReference type="PANTHER" id="PTHR22767">
    <property type="entry name" value="N-TERMINAL ACETYLTRANSFERASE-RELATED"/>
    <property type="match status" value="1"/>
</dbReference>
<dbReference type="Pfam" id="PF12569">
    <property type="entry name" value="NatA_aux_su"/>
    <property type="match status" value="1"/>
</dbReference>
<dbReference type="STRING" id="33097.A0A150G7N6"/>
<keyword evidence="2" id="KW-0802">TPR repeat</keyword>
<reference evidence="5" key="1">
    <citation type="journal article" date="2016" name="Nat. Commun.">
        <title>The Gonium pectorale genome demonstrates co-option of cell cycle regulation during the evolution of multicellularity.</title>
        <authorList>
            <person name="Hanschen E.R."/>
            <person name="Marriage T.N."/>
            <person name="Ferris P.J."/>
            <person name="Hamaji T."/>
            <person name="Toyoda A."/>
            <person name="Fujiyama A."/>
            <person name="Neme R."/>
            <person name="Noguchi H."/>
            <person name="Minakuchi Y."/>
            <person name="Suzuki M."/>
            <person name="Kawai-Toyooka H."/>
            <person name="Smith D.R."/>
            <person name="Sparks H."/>
            <person name="Anderson J."/>
            <person name="Bakaric R."/>
            <person name="Luria V."/>
            <person name="Karger A."/>
            <person name="Kirschner M.W."/>
            <person name="Durand P.M."/>
            <person name="Michod R.E."/>
            <person name="Nozaki H."/>
            <person name="Olson B.J."/>
        </authorList>
    </citation>
    <scope>NUCLEOTIDE SEQUENCE [LARGE SCALE GENOMIC DNA]</scope>
    <source>
        <strain evidence="5">NIES-2863</strain>
    </source>
</reference>
<comment type="caution">
    <text evidence="4">The sequence shown here is derived from an EMBL/GenBank/DDBJ whole genome shotgun (WGS) entry which is preliminary data.</text>
</comment>
<evidence type="ECO:0000256" key="2">
    <source>
        <dbReference type="ARBA" id="ARBA00022803"/>
    </source>
</evidence>
<dbReference type="InterPro" id="IPR021183">
    <property type="entry name" value="NatA_aux_su"/>
</dbReference>
<evidence type="ECO:0000313" key="5">
    <source>
        <dbReference type="Proteomes" id="UP000075714"/>
    </source>
</evidence>
<name>A0A150G7N6_GONPE</name>
<dbReference type="AlphaFoldDB" id="A0A150G7N6"/>
<dbReference type="EMBL" id="LSYV01000051">
    <property type="protein sequence ID" value="KXZ45838.1"/>
    <property type="molecule type" value="Genomic_DNA"/>
</dbReference>
<evidence type="ECO:0000256" key="3">
    <source>
        <dbReference type="SAM" id="MobiDB-lite"/>
    </source>
</evidence>
<protein>
    <submittedName>
        <fullName evidence="4">Uncharacterized protein</fullName>
    </submittedName>
</protein>
<organism evidence="4 5">
    <name type="scientific">Gonium pectorale</name>
    <name type="common">Green alga</name>
    <dbReference type="NCBI Taxonomy" id="33097"/>
    <lineage>
        <taxon>Eukaryota</taxon>
        <taxon>Viridiplantae</taxon>
        <taxon>Chlorophyta</taxon>
        <taxon>core chlorophytes</taxon>
        <taxon>Chlorophyceae</taxon>
        <taxon>CS clade</taxon>
        <taxon>Chlamydomonadales</taxon>
        <taxon>Volvocaceae</taxon>
        <taxon>Gonium</taxon>
    </lineage>
</organism>
<accession>A0A150G7N6</accession>
<keyword evidence="5" id="KW-1185">Reference proteome</keyword>
<dbReference type="Gene3D" id="1.25.40.1010">
    <property type="match status" value="1"/>
</dbReference>
<dbReference type="OrthoDB" id="10263032at2759"/>
<feature type="region of interest" description="Disordered" evidence="3">
    <location>
        <begin position="116"/>
        <end position="178"/>
    </location>
</feature>
<keyword evidence="1" id="KW-0677">Repeat</keyword>
<feature type="compositionally biased region" description="Low complexity" evidence="3">
    <location>
        <begin position="151"/>
        <end position="162"/>
    </location>
</feature>
<feature type="compositionally biased region" description="Basic and acidic residues" evidence="3">
    <location>
        <begin position="122"/>
        <end position="150"/>
    </location>
</feature>
<evidence type="ECO:0000256" key="1">
    <source>
        <dbReference type="ARBA" id="ARBA00022737"/>
    </source>
</evidence>
<dbReference type="GO" id="GO:0005737">
    <property type="term" value="C:cytoplasm"/>
    <property type="evidence" value="ECO:0007669"/>
    <property type="project" value="UniProtKB-ARBA"/>
</dbReference>
<proteinExistence type="predicted"/>